<reference evidence="3" key="1">
    <citation type="submission" date="2019-03" db="EMBL/GenBank/DDBJ databases">
        <title>Single cell metagenomics reveals metabolic interactions within the superorganism composed of flagellate Streblomastix strix and complex community of Bacteroidetes bacteria on its surface.</title>
        <authorList>
            <person name="Treitli S.C."/>
            <person name="Kolisko M."/>
            <person name="Husnik F."/>
            <person name="Keeling P."/>
            <person name="Hampl V."/>
        </authorList>
    </citation>
    <scope>NUCLEOTIDE SEQUENCE</scope>
    <source>
        <strain evidence="3">STM</strain>
    </source>
</reference>
<proteinExistence type="predicted"/>
<dbReference type="InterPro" id="IPR025295">
    <property type="entry name" value="eCIS_core_dom"/>
</dbReference>
<feature type="compositionally biased region" description="Polar residues" evidence="1">
    <location>
        <begin position="59"/>
        <end position="69"/>
    </location>
</feature>
<dbReference type="InterPro" id="IPR044929">
    <property type="entry name" value="DNA/RNA_non-sp_Endonuclease_sf"/>
</dbReference>
<dbReference type="Pfam" id="PF13699">
    <property type="entry name" value="eCIS_core"/>
    <property type="match status" value="1"/>
</dbReference>
<feature type="compositionally biased region" description="Polar residues" evidence="1">
    <location>
        <begin position="25"/>
        <end position="41"/>
    </location>
</feature>
<evidence type="ECO:0000313" key="3">
    <source>
        <dbReference type="EMBL" id="KAA6345984.1"/>
    </source>
</evidence>
<evidence type="ECO:0000259" key="2">
    <source>
        <dbReference type="Pfam" id="PF13699"/>
    </source>
</evidence>
<dbReference type="Gene3D" id="3.40.570.10">
    <property type="entry name" value="Extracellular Endonuclease, subunit A"/>
    <property type="match status" value="1"/>
</dbReference>
<feature type="region of interest" description="Disordered" evidence="1">
    <location>
        <begin position="1"/>
        <end position="74"/>
    </location>
</feature>
<name>A0A5J4SIA3_9ZZZZ</name>
<organism evidence="3">
    <name type="scientific">termite gut metagenome</name>
    <dbReference type="NCBI Taxonomy" id="433724"/>
    <lineage>
        <taxon>unclassified sequences</taxon>
        <taxon>metagenomes</taxon>
        <taxon>organismal metagenomes</taxon>
    </lineage>
</organism>
<dbReference type="AlphaFoldDB" id="A0A5J4SIA3"/>
<comment type="caution">
    <text evidence="3">The sequence shown here is derived from an EMBL/GenBank/DDBJ whole genome shotgun (WGS) entry which is preliminary data.</text>
</comment>
<protein>
    <recommendedName>
        <fullName evidence="2">eCIS core domain-containing protein</fullName>
    </recommendedName>
</protein>
<feature type="region of interest" description="Disordered" evidence="1">
    <location>
        <begin position="351"/>
        <end position="379"/>
    </location>
</feature>
<gene>
    <name evidence="3" type="ORF">EZS27_006464</name>
</gene>
<dbReference type="EMBL" id="SNRY01000147">
    <property type="protein sequence ID" value="KAA6345984.1"/>
    <property type="molecule type" value="Genomic_DNA"/>
</dbReference>
<accession>A0A5J4SIA3</accession>
<feature type="domain" description="eCIS core" evidence="2">
    <location>
        <begin position="68"/>
        <end position="133"/>
    </location>
</feature>
<feature type="compositionally biased region" description="Low complexity" evidence="1">
    <location>
        <begin position="351"/>
        <end position="363"/>
    </location>
</feature>
<evidence type="ECO:0000256" key="1">
    <source>
        <dbReference type="SAM" id="MobiDB-lite"/>
    </source>
</evidence>
<sequence>MYNRAEQSKQQSQAMHGNPKAANQAPISNVLQAYTERTLQRQAFADDEDEPLQRKAANKPSSPNQTSLPDNLKNGVEAASGFSMDNVRLHLNSSIPAQLGAFACTQGTDIHVATGQEKHLGHELWHEVQQIQGRVQPTRQMEGINVNDDEGLEREADVMGEKMKGNTLQGNTLQTYRSTNLPFNGKGCAQMKTDIKHEYGALDYYRYNTKTGNFDSEKYLVGKKTTAILDPNDPVIGTDTGSNSSVHGSLMGAIKQKEIENRAITMNDTSKYVRGHLLNYDLGGQADEYNLYPITGAANKAHSNNVEQPIKRRLAACKEDKGLLIYTIEVINESIQNDLPKATFQCSLTEENSNNEELQQENTSIDSTSPNEAHAFNLPDSDVHPLLEWDHNSNIQTIDMMNKIDIQGPEDEIYELLLELQPQELQEQLPQLLELLRLEQQQLLQQLRQPQLRQLLLRQLQRRPLLPLLPLLRQRLQERLRQRLRQLQLRQLLLELLRQQLEP</sequence>